<evidence type="ECO:0000313" key="7">
    <source>
        <dbReference type="Proteomes" id="UP000237872"/>
    </source>
</evidence>
<dbReference type="Gene3D" id="1.10.10.10">
    <property type="entry name" value="Winged helix-like DNA-binding domain superfamily/Winged helix DNA-binding domain"/>
    <property type="match status" value="1"/>
</dbReference>
<dbReference type="RefSeq" id="WP_104543295.1">
    <property type="nucleotide sequence ID" value="NZ_JBJGBS010000089.1"/>
</dbReference>
<comment type="caution">
    <text evidence="6">The sequence shown here is derived from an EMBL/GenBank/DDBJ whole genome shotgun (WGS) entry which is preliminary data.</text>
</comment>
<reference evidence="6 7" key="1">
    <citation type="submission" date="2016-08" db="EMBL/GenBank/DDBJ databases">
        <authorList>
            <person name="Seilhamer J.J."/>
        </authorList>
    </citation>
    <scope>NUCLEOTIDE SEQUENCE [LARGE SCALE GENOMIC DNA]</scope>
    <source>
        <strain evidence="6 7">CFBP4690</strain>
    </source>
</reference>
<evidence type="ECO:0000313" key="5">
    <source>
        <dbReference type="EMBL" id="MFO3706434.1"/>
    </source>
</evidence>
<dbReference type="SUPFAM" id="SSF100950">
    <property type="entry name" value="NagB/RpiA/CoA transferase-like"/>
    <property type="match status" value="1"/>
</dbReference>
<dbReference type="SUPFAM" id="SSF46785">
    <property type="entry name" value="Winged helix' DNA-binding domain"/>
    <property type="match status" value="1"/>
</dbReference>
<dbReference type="GO" id="GO:0003700">
    <property type="term" value="F:DNA-binding transcription factor activity"/>
    <property type="evidence" value="ECO:0007669"/>
    <property type="project" value="InterPro"/>
</dbReference>
<dbReference type="OrthoDB" id="9814815at2"/>
<dbReference type="InterPro" id="IPR037171">
    <property type="entry name" value="NagB/RpiA_transferase-like"/>
</dbReference>
<evidence type="ECO:0000313" key="6">
    <source>
        <dbReference type="EMBL" id="PPU59960.1"/>
    </source>
</evidence>
<dbReference type="InterPro" id="IPR036388">
    <property type="entry name" value="WH-like_DNA-bd_sf"/>
</dbReference>
<evidence type="ECO:0000313" key="8">
    <source>
        <dbReference type="Proteomes" id="UP001637990"/>
    </source>
</evidence>
<dbReference type="SMART" id="SM00420">
    <property type="entry name" value="HTH_DEOR"/>
    <property type="match status" value="1"/>
</dbReference>
<keyword evidence="2" id="KW-0805">Transcription regulation</keyword>
<name>A0A2S7CEJ2_9XANT</name>
<dbReference type="EMBL" id="MDEC01000032">
    <property type="protein sequence ID" value="PPU59960.1"/>
    <property type="molecule type" value="Genomic_DNA"/>
</dbReference>
<dbReference type="PRINTS" id="PR00037">
    <property type="entry name" value="HTHLACR"/>
</dbReference>
<protein>
    <submittedName>
        <fullName evidence="6">DeoR family transcriptional regulator</fullName>
    </submittedName>
    <submittedName>
        <fullName evidence="5">DeoR/GlpR family DNA-binding transcription regulator</fullName>
    </submittedName>
</protein>
<dbReference type="InterPro" id="IPR050313">
    <property type="entry name" value="Carb_Metab_HTH_regulators"/>
</dbReference>
<keyword evidence="5" id="KW-0238">DNA-binding</keyword>
<dbReference type="Pfam" id="PF08220">
    <property type="entry name" value="HTH_DeoR"/>
    <property type="match status" value="1"/>
</dbReference>
<accession>A0A2S7CEJ2</accession>
<dbReference type="Proteomes" id="UP001637990">
    <property type="component" value="Unassembled WGS sequence"/>
</dbReference>
<evidence type="ECO:0000256" key="2">
    <source>
        <dbReference type="ARBA" id="ARBA00023015"/>
    </source>
</evidence>
<dbReference type="PROSITE" id="PS51000">
    <property type="entry name" value="HTH_DEOR_2"/>
    <property type="match status" value="1"/>
</dbReference>
<proteinExistence type="predicted"/>
<evidence type="ECO:0000259" key="4">
    <source>
        <dbReference type="PROSITE" id="PS51000"/>
    </source>
</evidence>
<sequence length="258" mass="27091">MSDDNRFPAERAQSVLALLREQGRVSSSDLATRFGVSEDSVRRDLRELASQGLCKRVYGGAVRAAVEVASFEDRAQQSIAGKSDLASAICALLQPGQSVFLDAGTTNLLTAQRLPEHQNLTIVTNSPQIAIAAGQRRGVRVQLIGGLFAPNAGGILGAEALSQLQRLRMDVCVPGACALDSTTGVWATDVEEAALKRLVVANSSRVVVAASAEKVGTEANHHVAALAEIDDLVVTAGVSDTHLHAFANAGIAVHRLPR</sequence>
<gene>
    <name evidence="5" type="ORF">ACI6Q5_16005</name>
    <name evidence="6" type="ORF">XcodCFBP4690_18535</name>
</gene>
<evidence type="ECO:0000256" key="1">
    <source>
        <dbReference type="ARBA" id="ARBA00022491"/>
    </source>
</evidence>
<dbReference type="Proteomes" id="UP000237872">
    <property type="component" value="Unassembled WGS sequence"/>
</dbReference>
<keyword evidence="3" id="KW-0804">Transcription</keyword>
<reference evidence="5 8" key="2">
    <citation type="submission" date="2024-11" db="EMBL/GenBank/DDBJ databases">
        <title>Genome sequencing of Xanthomonas codiaei.</title>
        <authorList>
            <person name="Studholme D.J."/>
        </authorList>
    </citation>
    <scope>NUCLEOTIDE SEQUENCE [LARGE SCALE GENOMIC DNA]</scope>
    <source>
        <strain evidence="5 8">NCPPB 4350</strain>
    </source>
</reference>
<dbReference type="InterPro" id="IPR036390">
    <property type="entry name" value="WH_DNA-bd_sf"/>
</dbReference>
<evidence type="ECO:0000256" key="3">
    <source>
        <dbReference type="ARBA" id="ARBA00023163"/>
    </source>
</evidence>
<dbReference type="PANTHER" id="PTHR30363:SF4">
    <property type="entry name" value="GLYCEROL-3-PHOSPHATE REGULON REPRESSOR"/>
    <property type="match status" value="1"/>
</dbReference>
<dbReference type="Gene3D" id="3.40.50.1360">
    <property type="match status" value="1"/>
</dbReference>
<keyword evidence="1" id="KW-0678">Repressor</keyword>
<dbReference type="InterPro" id="IPR001034">
    <property type="entry name" value="DeoR_HTH"/>
</dbReference>
<organism evidence="6 7">
    <name type="scientific">Xanthomonas codiaei</name>
    <dbReference type="NCBI Taxonomy" id="56463"/>
    <lineage>
        <taxon>Bacteria</taxon>
        <taxon>Pseudomonadati</taxon>
        <taxon>Pseudomonadota</taxon>
        <taxon>Gammaproteobacteria</taxon>
        <taxon>Lysobacterales</taxon>
        <taxon>Lysobacteraceae</taxon>
        <taxon>Xanthomonas</taxon>
    </lineage>
</organism>
<dbReference type="InterPro" id="IPR014036">
    <property type="entry name" value="DeoR-like_C"/>
</dbReference>
<feature type="domain" description="HTH deoR-type" evidence="4">
    <location>
        <begin position="8"/>
        <end position="63"/>
    </location>
</feature>
<dbReference type="PANTHER" id="PTHR30363">
    <property type="entry name" value="HTH-TYPE TRANSCRIPTIONAL REGULATOR SRLR-RELATED"/>
    <property type="match status" value="1"/>
</dbReference>
<dbReference type="AlphaFoldDB" id="A0A2S7CEJ2"/>
<keyword evidence="8" id="KW-1185">Reference proteome</keyword>
<dbReference type="Pfam" id="PF00455">
    <property type="entry name" value="DeoRC"/>
    <property type="match status" value="1"/>
</dbReference>
<dbReference type="SMART" id="SM01134">
    <property type="entry name" value="DeoRC"/>
    <property type="match status" value="1"/>
</dbReference>
<dbReference type="EMBL" id="JBJGBS010000089">
    <property type="protein sequence ID" value="MFO3706434.1"/>
    <property type="molecule type" value="Genomic_DNA"/>
</dbReference>
<dbReference type="GO" id="GO:0003677">
    <property type="term" value="F:DNA binding"/>
    <property type="evidence" value="ECO:0007669"/>
    <property type="project" value="UniProtKB-KW"/>
</dbReference>